<sequence>MREQFRPAVLFDRGESFLYPLTRYAANIPRQKLGQDAVDYVTLNGNVQSMTATTYGPNGKLRPIDVTGVYLFEGSANRTMISMLKYFPNPSNS</sequence>
<protein>
    <submittedName>
        <fullName evidence="1">Uncharacterized protein</fullName>
    </submittedName>
</protein>
<dbReference type="AlphaFoldDB" id="M5R7P3"/>
<evidence type="ECO:0000313" key="1">
    <source>
        <dbReference type="EMBL" id="EMI15508.1"/>
    </source>
</evidence>
<name>M5R7P3_9BACT</name>
<comment type="caution">
    <text evidence="1">The sequence shown here is derived from an EMBL/GenBank/DDBJ whole genome shotgun (WGS) entry which is preliminary data.</text>
</comment>
<keyword evidence="2" id="KW-1185">Reference proteome</keyword>
<reference evidence="1 2" key="1">
    <citation type="journal article" date="2013" name="Mar. Genomics">
        <title>Expression of sulfatases in Rhodopirellula baltica and the diversity of sulfatases in the genus Rhodopirellula.</title>
        <authorList>
            <person name="Wegner C.E."/>
            <person name="Richter-Heitmann T."/>
            <person name="Klindworth A."/>
            <person name="Klockow C."/>
            <person name="Richter M."/>
            <person name="Achstetter T."/>
            <person name="Glockner F.O."/>
            <person name="Harder J."/>
        </authorList>
    </citation>
    <scope>NUCLEOTIDE SEQUENCE [LARGE SCALE GENOMIC DNA]</scope>
    <source>
        <strain evidence="1 2">SM1</strain>
    </source>
</reference>
<dbReference type="PATRIC" id="fig|1265738.3.peg.7550"/>
<organism evidence="1 2">
    <name type="scientific">Rhodopirellula maiorica SM1</name>
    <dbReference type="NCBI Taxonomy" id="1265738"/>
    <lineage>
        <taxon>Bacteria</taxon>
        <taxon>Pseudomonadati</taxon>
        <taxon>Planctomycetota</taxon>
        <taxon>Planctomycetia</taxon>
        <taxon>Pirellulales</taxon>
        <taxon>Pirellulaceae</taxon>
        <taxon>Novipirellula</taxon>
    </lineage>
</organism>
<proteinExistence type="predicted"/>
<accession>M5R7P3</accession>
<dbReference type="EMBL" id="ANOG01001077">
    <property type="protein sequence ID" value="EMI15508.1"/>
    <property type="molecule type" value="Genomic_DNA"/>
</dbReference>
<evidence type="ECO:0000313" key="2">
    <source>
        <dbReference type="Proteomes" id="UP000011991"/>
    </source>
</evidence>
<dbReference type="Proteomes" id="UP000011991">
    <property type="component" value="Unassembled WGS sequence"/>
</dbReference>
<gene>
    <name evidence="1" type="ORF">RMSM_07567</name>
</gene>